<reference evidence="3 4" key="1">
    <citation type="journal article" date="2020" name="ISME J.">
        <title>Uncovering the hidden diversity of litter-decomposition mechanisms in mushroom-forming fungi.</title>
        <authorList>
            <person name="Floudas D."/>
            <person name="Bentzer J."/>
            <person name="Ahren D."/>
            <person name="Johansson T."/>
            <person name="Persson P."/>
            <person name="Tunlid A."/>
        </authorList>
    </citation>
    <scope>NUCLEOTIDE SEQUENCE [LARGE SCALE GENOMIC DNA]</scope>
    <source>
        <strain evidence="3 4">CBS 291.85</strain>
    </source>
</reference>
<evidence type="ECO:0000256" key="1">
    <source>
        <dbReference type="SAM" id="MobiDB-lite"/>
    </source>
</evidence>
<feature type="compositionally biased region" description="Basic and acidic residues" evidence="1">
    <location>
        <begin position="13"/>
        <end position="24"/>
    </location>
</feature>
<dbReference type="Proteomes" id="UP000559256">
    <property type="component" value="Unassembled WGS sequence"/>
</dbReference>
<feature type="transmembrane region" description="Helical" evidence="2">
    <location>
        <begin position="28"/>
        <end position="50"/>
    </location>
</feature>
<keyword evidence="2" id="KW-1133">Transmembrane helix</keyword>
<keyword evidence="4" id="KW-1185">Reference proteome</keyword>
<dbReference type="AlphaFoldDB" id="A0A8H5C9T3"/>
<keyword evidence="2" id="KW-0472">Membrane</keyword>
<feature type="transmembrane region" description="Helical" evidence="2">
    <location>
        <begin position="70"/>
        <end position="88"/>
    </location>
</feature>
<keyword evidence="2" id="KW-0812">Transmembrane</keyword>
<gene>
    <name evidence="3" type="ORF">D9758_015944</name>
</gene>
<protein>
    <submittedName>
        <fullName evidence="3">Uncharacterized protein</fullName>
    </submittedName>
</protein>
<evidence type="ECO:0000256" key="2">
    <source>
        <dbReference type="SAM" id="Phobius"/>
    </source>
</evidence>
<sequence>MSQRSLGCQLRASEGRKEGRRERASSVVLPRMSFGVSLVSLDLVITSSLHLHFHLPPQLPSSISRVPSNAAMIVFAMLTMLTMSVLTLRRASLHNLRSVSSLI</sequence>
<evidence type="ECO:0000313" key="4">
    <source>
        <dbReference type="Proteomes" id="UP000559256"/>
    </source>
</evidence>
<feature type="region of interest" description="Disordered" evidence="1">
    <location>
        <begin position="1"/>
        <end position="24"/>
    </location>
</feature>
<comment type="caution">
    <text evidence="3">The sequence shown here is derived from an EMBL/GenBank/DDBJ whole genome shotgun (WGS) entry which is preliminary data.</text>
</comment>
<accession>A0A8H5C9T3</accession>
<proteinExistence type="predicted"/>
<dbReference type="EMBL" id="JAACJM010000227">
    <property type="protein sequence ID" value="KAF5336637.1"/>
    <property type="molecule type" value="Genomic_DNA"/>
</dbReference>
<organism evidence="3 4">
    <name type="scientific">Tetrapyrgos nigripes</name>
    <dbReference type="NCBI Taxonomy" id="182062"/>
    <lineage>
        <taxon>Eukaryota</taxon>
        <taxon>Fungi</taxon>
        <taxon>Dikarya</taxon>
        <taxon>Basidiomycota</taxon>
        <taxon>Agaricomycotina</taxon>
        <taxon>Agaricomycetes</taxon>
        <taxon>Agaricomycetidae</taxon>
        <taxon>Agaricales</taxon>
        <taxon>Marasmiineae</taxon>
        <taxon>Marasmiaceae</taxon>
        <taxon>Tetrapyrgos</taxon>
    </lineage>
</organism>
<evidence type="ECO:0000313" key="3">
    <source>
        <dbReference type="EMBL" id="KAF5336637.1"/>
    </source>
</evidence>
<name>A0A8H5C9T3_9AGAR</name>